<dbReference type="AlphaFoldDB" id="A0A3S3Q141"/>
<comment type="caution">
    <text evidence="8">The sequence shown here is derived from an EMBL/GenBank/DDBJ whole genome shotgun (WGS) entry which is preliminary data.</text>
</comment>
<comment type="similarity">
    <text evidence="1">Belongs to the sigma-70 factor family.</text>
</comment>
<dbReference type="SUPFAM" id="SSF88946">
    <property type="entry name" value="Sigma2 domain of RNA polymerase sigma factors"/>
    <property type="match status" value="1"/>
</dbReference>
<dbReference type="OrthoDB" id="206108at2759"/>
<dbReference type="Gene3D" id="1.10.10.10">
    <property type="entry name" value="Winged helix-like DNA-binding domain superfamily/Winged helix DNA-binding domain"/>
    <property type="match status" value="2"/>
</dbReference>
<dbReference type="PRINTS" id="PR00046">
    <property type="entry name" value="SIGMA70FCT"/>
</dbReference>
<feature type="compositionally biased region" description="Low complexity" evidence="6">
    <location>
        <begin position="132"/>
        <end position="146"/>
    </location>
</feature>
<dbReference type="Proteomes" id="UP000283530">
    <property type="component" value="Unassembled WGS sequence"/>
</dbReference>
<dbReference type="InterPro" id="IPR013325">
    <property type="entry name" value="RNA_pol_sigma_r2"/>
</dbReference>
<dbReference type="InterPro" id="IPR014284">
    <property type="entry name" value="RNA_pol_sigma-70_dom"/>
</dbReference>
<dbReference type="InterPro" id="IPR007627">
    <property type="entry name" value="RNA_pol_sigma70_r2"/>
</dbReference>
<evidence type="ECO:0000313" key="8">
    <source>
        <dbReference type="EMBL" id="RWR76694.1"/>
    </source>
</evidence>
<keyword evidence="3" id="KW-0731">Sigma factor</keyword>
<evidence type="ECO:0000256" key="5">
    <source>
        <dbReference type="ARBA" id="ARBA00023163"/>
    </source>
</evidence>
<accession>A0A3S3Q141</accession>
<dbReference type="InterPro" id="IPR007630">
    <property type="entry name" value="RNA_pol_sigma70_r4"/>
</dbReference>
<dbReference type="Gene3D" id="1.10.601.10">
    <property type="entry name" value="RNA Polymerase Primary Sigma Factor"/>
    <property type="match status" value="1"/>
</dbReference>
<keyword evidence="9" id="KW-1185">Reference proteome</keyword>
<dbReference type="Pfam" id="PF04542">
    <property type="entry name" value="Sigma70_r2"/>
    <property type="match status" value="1"/>
</dbReference>
<evidence type="ECO:0000313" key="9">
    <source>
        <dbReference type="Proteomes" id="UP000283530"/>
    </source>
</evidence>
<name>A0A3S3Q141_9MAGN</name>
<dbReference type="InterPro" id="IPR013324">
    <property type="entry name" value="RNA_pol_sigma_r3/r4-like"/>
</dbReference>
<dbReference type="PROSITE" id="PS00715">
    <property type="entry name" value="SIGMA70_1"/>
    <property type="match status" value="1"/>
</dbReference>
<proteinExistence type="inferred from homology"/>
<protein>
    <submittedName>
        <fullName evidence="8">RNA polymerase sigma factor sigD, chloroplastic isoform X1</fullName>
    </submittedName>
</protein>
<dbReference type="InterPro" id="IPR036388">
    <property type="entry name" value="WH-like_DNA-bd_sf"/>
</dbReference>
<dbReference type="EMBL" id="QPKB01000002">
    <property type="protein sequence ID" value="RWR76694.1"/>
    <property type="molecule type" value="Genomic_DNA"/>
</dbReference>
<feature type="region of interest" description="Disordered" evidence="6">
    <location>
        <begin position="111"/>
        <end position="150"/>
    </location>
</feature>
<keyword evidence="4" id="KW-0238">DNA-binding</keyword>
<evidence type="ECO:0000256" key="6">
    <source>
        <dbReference type="SAM" id="MobiDB-lite"/>
    </source>
</evidence>
<dbReference type="InterPro" id="IPR050239">
    <property type="entry name" value="Sigma-70_RNA_pol_init_factors"/>
</dbReference>
<feature type="domain" description="RNA polymerase sigma-70" evidence="7">
    <location>
        <begin position="236"/>
        <end position="249"/>
    </location>
</feature>
<dbReference type="Pfam" id="PF04545">
    <property type="entry name" value="Sigma70_r4"/>
    <property type="match status" value="1"/>
</dbReference>
<dbReference type="GO" id="GO:0003677">
    <property type="term" value="F:DNA binding"/>
    <property type="evidence" value="ECO:0007669"/>
    <property type="project" value="UniProtKB-KW"/>
</dbReference>
<reference evidence="8 9" key="1">
    <citation type="journal article" date="2019" name="Nat. Plants">
        <title>Stout camphor tree genome fills gaps in understanding of flowering plant genome evolution.</title>
        <authorList>
            <person name="Chaw S.M."/>
            <person name="Liu Y.C."/>
            <person name="Wu Y.W."/>
            <person name="Wang H.Y."/>
            <person name="Lin C.I."/>
            <person name="Wu C.S."/>
            <person name="Ke H.M."/>
            <person name="Chang L.Y."/>
            <person name="Hsu C.Y."/>
            <person name="Yang H.T."/>
            <person name="Sudianto E."/>
            <person name="Hsu M.H."/>
            <person name="Wu K.P."/>
            <person name="Wang L.N."/>
            <person name="Leebens-Mack J.H."/>
            <person name="Tsai I.J."/>
        </authorList>
    </citation>
    <scope>NUCLEOTIDE SEQUENCE [LARGE SCALE GENOMIC DNA]</scope>
    <source>
        <strain evidence="9">cv. Chaw 1501</strain>
        <tissue evidence="8">Young leaves</tissue>
    </source>
</reference>
<gene>
    <name evidence="8" type="ORF">CKAN_00514900</name>
</gene>
<dbReference type="InterPro" id="IPR000943">
    <property type="entry name" value="RNA_pol_sigma70"/>
</dbReference>
<dbReference type="Pfam" id="PF04539">
    <property type="entry name" value="Sigma70_r3"/>
    <property type="match status" value="1"/>
</dbReference>
<evidence type="ECO:0000256" key="3">
    <source>
        <dbReference type="ARBA" id="ARBA00023082"/>
    </source>
</evidence>
<keyword evidence="2" id="KW-0805">Transcription regulation</keyword>
<dbReference type="GO" id="GO:0006352">
    <property type="term" value="P:DNA-templated transcription initiation"/>
    <property type="evidence" value="ECO:0007669"/>
    <property type="project" value="InterPro"/>
</dbReference>
<dbReference type="STRING" id="337451.A0A3S3Q141"/>
<dbReference type="GO" id="GO:0016987">
    <property type="term" value="F:sigma factor activity"/>
    <property type="evidence" value="ECO:0007669"/>
    <property type="project" value="UniProtKB-KW"/>
</dbReference>
<sequence>MSSVATAITAFSNSSPTLPSISLHAIPSKPSVQTLSPPSSFSSLLLYEDSLTVASAAQAFALANAAAQAARDAVSLSLTLTQMAFPEVHDLPLEKDGTRLLYSEPKSLPAAVARKRRKKRRRLSESIGADLSSSSTLCSSSSSGNSKNLTPKEEADLTVYLKEGARLEAVRKRIRETRMFDPTMSQWAEAAGMKRGSLDKIIWKARMCREKISLSHKRLIVTVATPYLGRGLSLHDLIQEGTIGLLKGVERFDRDKGCKLSTYVYWWIKQAIIKAIATKSRIIRLPGSMRGSVAQIAEANNSLRRELGRWPTYDEIAEAADLNVSSVRLVRERTRLPISLDQPMSNQGSITLKEIIPGPEETMPESMVTRQQMKQDLDRLLKTLDQREEHILRLYFGLNGETARSCEEIGRLINLSRERVRQIRCIALSKLQKMSIVDSLKAYVL</sequence>
<feature type="compositionally biased region" description="Basic residues" evidence="6">
    <location>
        <begin position="113"/>
        <end position="122"/>
    </location>
</feature>
<dbReference type="NCBIfam" id="TIGR02937">
    <property type="entry name" value="sigma70-ECF"/>
    <property type="match status" value="1"/>
</dbReference>
<evidence type="ECO:0000256" key="2">
    <source>
        <dbReference type="ARBA" id="ARBA00023015"/>
    </source>
</evidence>
<evidence type="ECO:0000256" key="4">
    <source>
        <dbReference type="ARBA" id="ARBA00023125"/>
    </source>
</evidence>
<keyword evidence="5" id="KW-0804">Transcription</keyword>
<dbReference type="InterPro" id="IPR007624">
    <property type="entry name" value="RNA_pol_sigma70_r3"/>
</dbReference>
<dbReference type="SUPFAM" id="SSF88659">
    <property type="entry name" value="Sigma3 and sigma4 domains of RNA polymerase sigma factors"/>
    <property type="match status" value="2"/>
</dbReference>
<dbReference type="PANTHER" id="PTHR30603:SF47">
    <property type="entry name" value="RNA POLYMERASE SIGMA FACTOR SIGD, CHLOROPLASTIC"/>
    <property type="match status" value="1"/>
</dbReference>
<dbReference type="PANTHER" id="PTHR30603">
    <property type="entry name" value="RNA POLYMERASE SIGMA FACTOR RPO"/>
    <property type="match status" value="1"/>
</dbReference>
<evidence type="ECO:0000259" key="7">
    <source>
        <dbReference type="PROSITE" id="PS00715"/>
    </source>
</evidence>
<organism evidence="8 9">
    <name type="scientific">Cinnamomum micranthum f. kanehirae</name>
    <dbReference type="NCBI Taxonomy" id="337451"/>
    <lineage>
        <taxon>Eukaryota</taxon>
        <taxon>Viridiplantae</taxon>
        <taxon>Streptophyta</taxon>
        <taxon>Embryophyta</taxon>
        <taxon>Tracheophyta</taxon>
        <taxon>Spermatophyta</taxon>
        <taxon>Magnoliopsida</taxon>
        <taxon>Magnoliidae</taxon>
        <taxon>Laurales</taxon>
        <taxon>Lauraceae</taxon>
        <taxon>Cinnamomum</taxon>
    </lineage>
</organism>
<evidence type="ECO:0000256" key="1">
    <source>
        <dbReference type="ARBA" id="ARBA00007788"/>
    </source>
</evidence>